<dbReference type="InterPro" id="IPR000529">
    <property type="entry name" value="Ribosomal_bS6"/>
</dbReference>
<dbReference type="InterPro" id="IPR035980">
    <property type="entry name" value="Ribosomal_bS6_sf"/>
</dbReference>
<sequence>MYELTYIINPVSGEIDANAVAAKVRSFIMEQLIGQIKKEYIGEKKRLSYSIKKRNSGIYATVEFTAEPEKIDELTKFLELNNDVLRHLILTADEKAKVKRPARIKPMATGIPAEEISTARTEKVGIEELDRKLEELLK</sequence>
<dbReference type="GO" id="GO:0003735">
    <property type="term" value="F:structural constituent of ribosome"/>
    <property type="evidence" value="ECO:0007669"/>
    <property type="project" value="InterPro"/>
</dbReference>
<dbReference type="CDD" id="cd00473">
    <property type="entry name" value="bS6"/>
    <property type="match status" value="1"/>
</dbReference>
<dbReference type="AlphaFoldDB" id="A0A1G2FSG2"/>
<dbReference type="GO" id="GO:0006412">
    <property type="term" value="P:translation"/>
    <property type="evidence" value="ECO:0007669"/>
    <property type="project" value="UniProtKB-UniRule"/>
</dbReference>
<gene>
    <name evidence="3" type="primary">rpsF</name>
    <name evidence="4" type="ORF">A3B04_01600</name>
</gene>
<dbReference type="Proteomes" id="UP000177126">
    <property type="component" value="Unassembled WGS sequence"/>
</dbReference>
<comment type="caution">
    <text evidence="4">The sequence shown here is derived from an EMBL/GenBank/DDBJ whole genome shotgun (WGS) entry which is preliminary data.</text>
</comment>
<evidence type="ECO:0000313" key="4">
    <source>
        <dbReference type="EMBL" id="OGZ40481.1"/>
    </source>
</evidence>
<dbReference type="InterPro" id="IPR020814">
    <property type="entry name" value="Ribosomal_S6_plastid/chlpt"/>
</dbReference>
<dbReference type="PANTHER" id="PTHR21011">
    <property type="entry name" value="MITOCHONDRIAL 28S RIBOSOMAL PROTEIN S6"/>
    <property type="match status" value="1"/>
</dbReference>
<dbReference type="HAMAP" id="MF_00360">
    <property type="entry name" value="Ribosomal_bS6"/>
    <property type="match status" value="1"/>
</dbReference>
<keyword evidence="3" id="KW-0687">Ribonucleoprotein</keyword>
<dbReference type="Pfam" id="PF01250">
    <property type="entry name" value="Ribosomal_S6"/>
    <property type="match status" value="1"/>
</dbReference>
<keyword evidence="3 4" id="KW-0689">Ribosomal protein</keyword>
<evidence type="ECO:0000256" key="1">
    <source>
        <dbReference type="ARBA" id="ARBA00009512"/>
    </source>
</evidence>
<proteinExistence type="inferred from homology"/>
<dbReference type="PANTHER" id="PTHR21011:SF1">
    <property type="entry name" value="SMALL RIBOSOMAL SUBUNIT PROTEIN BS6M"/>
    <property type="match status" value="1"/>
</dbReference>
<dbReference type="InterPro" id="IPR014717">
    <property type="entry name" value="Transl_elong_EF1B/ribsomal_bS6"/>
</dbReference>
<protein>
    <recommendedName>
        <fullName evidence="2 3">Small ribosomal subunit protein bS6</fullName>
    </recommendedName>
</protein>
<dbReference type="GO" id="GO:1990904">
    <property type="term" value="C:ribonucleoprotein complex"/>
    <property type="evidence" value="ECO:0007669"/>
    <property type="project" value="UniProtKB-KW"/>
</dbReference>
<dbReference type="GO" id="GO:0070181">
    <property type="term" value="F:small ribosomal subunit rRNA binding"/>
    <property type="evidence" value="ECO:0007669"/>
    <property type="project" value="TreeGrafter"/>
</dbReference>
<evidence type="ECO:0000256" key="2">
    <source>
        <dbReference type="ARBA" id="ARBA00035294"/>
    </source>
</evidence>
<dbReference type="GO" id="GO:0005737">
    <property type="term" value="C:cytoplasm"/>
    <property type="evidence" value="ECO:0007669"/>
    <property type="project" value="UniProtKB-ARBA"/>
</dbReference>
<dbReference type="NCBIfam" id="TIGR00166">
    <property type="entry name" value="S6"/>
    <property type="match status" value="1"/>
</dbReference>
<reference evidence="4 5" key="1">
    <citation type="journal article" date="2016" name="Nat. Commun.">
        <title>Thousands of microbial genomes shed light on interconnected biogeochemical processes in an aquifer system.</title>
        <authorList>
            <person name="Anantharaman K."/>
            <person name="Brown C.T."/>
            <person name="Hug L.A."/>
            <person name="Sharon I."/>
            <person name="Castelle C.J."/>
            <person name="Probst A.J."/>
            <person name="Thomas B.C."/>
            <person name="Singh A."/>
            <person name="Wilkins M.J."/>
            <person name="Karaoz U."/>
            <person name="Brodie E.L."/>
            <person name="Williams K.H."/>
            <person name="Hubbard S.S."/>
            <person name="Banfield J.F."/>
        </authorList>
    </citation>
    <scope>NUCLEOTIDE SEQUENCE [LARGE SCALE GENOMIC DNA]</scope>
</reference>
<dbReference type="SUPFAM" id="SSF54995">
    <property type="entry name" value="Ribosomal protein S6"/>
    <property type="match status" value="1"/>
</dbReference>
<comment type="similarity">
    <text evidence="1 3">Belongs to the bacterial ribosomal protein bS6 family.</text>
</comment>
<dbReference type="EMBL" id="MHNF01000031">
    <property type="protein sequence ID" value="OGZ40481.1"/>
    <property type="molecule type" value="Genomic_DNA"/>
</dbReference>
<evidence type="ECO:0000313" key="5">
    <source>
        <dbReference type="Proteomes" id="UP000177126"/>
    </source>
</evidence>
<dbReference type="GO" id="GO:0005840">
    <property type="term" value="C:ribosome"/>
    <property type="evidence" value="ECO:0007669"/>
    <property type="project" value="UniProtKB-KW"/>
</dbReference>
<dbReference type="Gene3D" id="3.30.70.60">
    <property type="match status" value="1"/>
</dbReference>
<evidence type="ECO:0000256" key="3">
    <source>
        <dbReference type="HAMAP-Rule" id="MF_00360"/>
    </source>
</evidence>
<keyword evidence="3" id="KW-0699">rRNA-binding</keyword>
<organism evidence="4 5">
    <name type="scientific">Candidatus Portnoybacteria bacterium RIFCSPLOWO2_02_FULL_39_11</name>
    <dbReference type="NCBI Taxonomy" id="1802001"/>
    <lineage>
        <taxon>Bacteria</taxon>
        <taxon>Candidatus Portnoyibacteriota</taxon>
    </lineage>
</organism>
<comment type="function">
    <text evidence="3">Binds together with bS18 to 16S ribosomal RNA.</text>
</comment>
<keyword evidence="3" id="KW-0694">RNA-binding</keyword>
<name>A0A1G2FSG2_9BACT</name>
<accession>A0A1G2FSG2</accession>